<gene>
    <name evidence="16" type="primary">addB</name>
    <name evidence="16" type="ORF">PATL70BA_0903</name>
</gene>
<keyword evidence="5" id="KW-0227">DNA damage</keyword>
<keyword evidence="12" id="KW-0238">DNA-binding</keyword>
<keyword evidence="7 16" id="KW-0347">Helicase</keyword>
<keyword evidence="3" id="KW-0479">Metal-binding</keyword>
<dbReference type="InterPro" id="IPR027417">
    <property type="entry name" value="P-loop_NTPase"/>
</dbReference>
<dbReference type="OrthoDB" id="9758506at2"/>
<evidence type="ECO:0000256" key="8">
    <source>
        <dbReference type="ARBA" id="ARBA00022839"/>
    </source>
</evidence>
<dbReference type="PANTHER" id="PTHR30591">
    <property type="entry name" value="RECBCD ENZYME SUBUNIT RECC"/>
    <property type="match status" value="1"/>
</dbReference>
<evidence type="ECO:0000256" key="1">
    <source>
        <dbReference type="ARBA" id="ARBA00022485"/>
    </source>
</evidence>
<evidence type="ECO:0000256" key="2">
    <source>
        <dbReference type="ARBA" id="ARBA00022722"/>
    </source>
</evidence>
<name>A0A3P7PD15_9FIRM</name>
<evidence type="ECO:0000256" key="3">
    <source>
        <dbReference type="ARBA" id="ARBA00022723"/>
    </source>
</evidence>
<feature type="domain" description="ATP-dependent helicase/deoxyribonuclease subunit B N-terminal" evidence="15">
    <location>
        <begin position="8"/>
        <end position="267"/>
    </location>
</feature>
<dbReference type="Gene3D" id="3.90.320.10">
    <property type="match status" value="1"/>
</dbReference>
<keyword evidence="13" id="KW-0234">DNA repair</keyword>
<dbReference type="InterPro" id="IPR038726">
    <property type="entry name" value="PDDEXK_AddAB-type"/>
</dbReference>
<dbReference type="AlphaFoldDB" id="A0A3P7PD15"/>
<feature type="domain" description="PD-(D/E)XK endonuclease-like" evidence="14">
    <location>
        <begin position="768"/>
        <end position="1108"/>
    </location>
</feature>
<keyword evidence="6 16" id="KW-0378">Hydrolase</keyword>
<dbReference type="KEGG" id="cbar:PATL70BA_0903"/>
<keyword evidence="11" id="KW-0411">Iron-sulfur</keyword>
<evidence type="ECO:0000256" key="5">
    <source>
        <dbReference type="ARBA" id="ARBA00022763"/>
    </source>
</evidence>
<dbReference type="EC" id="3.6.4.12" evidence="16"/>
<dbReference type="EMBL" id="LR130778">
    <property type="protein sequence ID" value="VDN46778.1"/>
    <property type="molecule type" value="Genomic_DNA"/>
</dbReference>
<keyword evidence="9" id="KW-0067">ATP-binding</keyword>
<dbReference type="GO" id="GO:0051539">
    <property type="term" value="F:4 iron, 4 sulfur cluster binding"/>
    <property type="evidence" value="ECO:0007669"/>
    <property type="project" value="UniProtKB-KW"/>
</dbReference>
<organism evidence="16 17">
    <name type="scientific">Petrocella atlantisensis</name>
    <dbReference type="NCBI Taxonomy" id="2173034"/>
    <lineage>
        <taxon>Bacteria</taxon>
        <taxon>Bacillati</taxon>
        <taxon>Bacillota</taxon>
        <taxon>Clostridia</taxon>
        <taxon>Lachnospirales</taxon>
        <taxon>Vallitaleaceae</taxon>
        <taxon>Petrocella</taxon>
    </lineage>
</organism>
<dbReference type="Gene3D" id="3.40.50.300">
    <property type="entry name" value="P-loop containing nucleotide triphosphate hydrolases"/>
    <property type="match status" value="4"/>
</dbReference>
<evidence type="ECO:0000256" key="9">
    <source>
        <dbReference type="ARBA" id="ARBA00022840"/>
    </source>
</evidence>
<dbReference type="Pfam" id="PF21445">
    <property type="entry name" value="ADDB_N"/>
    <property type="match status" value="1"/>
</dbReference>
<keyword evidence="8" id="KW-0269">Exonuclease</keyword>
<dbReference type="SUPFAM" id="SSF52540">
    <property type="entry name" value="P-loop containing nucleoside triphosphate hydrolases"/>
    <property type="match status" value="1"/>
</dbReference>
<dbReference type="InterPro" id="IPR014140">
    <property type="entry name" value="DNA_helicase_suAddB"/>
</dbReference>
<dbReference type="InterPro" id="IPR011604">
    <property type="entry name" value="PDDEXK-like_dom_sf"/>
</dbReference>
<protein>
    <submittedName>
        <fullName evidence="16">ATP-dependent helicase/deoxyribonuclease subunit B</fullName>
        <ecNumber evidence="16">3.1.-.-</ecNumber>
        <ecNumber evidence="16">3.6.4.12</ecNumber>
    </submittedName>
</protein>
<keyword evidence="17" id="KW-1185">Reference proteome</keyword>
<keyword evidence="10" id="KW-0408">Iron</keyword>
<keyword evidence="4" id="KW-0547">Nucleotide-binding</keyword>
<evidence type="ECO:0000256" key="6">
    <source>
        <dbReference type="ARBA" id="ARBA00022801"/>
    </source>
</evidence>
<dbReference type="InterPro" id="IPR049035">
    <property type="entry name" value="ADDB_N"/>
</dbReference>
<evidence type="ECO:0000256" key="11">
    <source>
        <dbReference type="ARBA" id="ARBA00023014"/>
    </source>
</evidence>
<dbReference type="Pfam" id="PF12705">
    <property type="entry name" value="PDDEXK_1"/>
    <property type="match status" value="1"/>
</dbReference>
<dbReference type="GO" id="GO:0003678">
    <property type="term" value="F:DNA helicase activity"/>
    <property type="evidence" value="ECO:0007669"/>
    <property type="project" value="UniProtKB-EC"/>
</dbReference>
<proteinExistence type="predicted"/>
<keyword evidence="1" id="KW-0004">4Fe-4S</keyword>
<dbReference type="GO" id="GO:0004527">
    <property type="term" value="F:exonuclease activity"/>
    <property type="evidence" value="ECO:0007669"/>
    <property type="project" value="UniProtKB-KW"/>
</dbReference>
<evidence type="ECO:0000256" key="13">
    <source>
        <dbReference type="ARBA" id="ARBA00023204"/>
    </source>
</evidence>
<keyword evidence="2" id="KW-0540">Nuclease</keyword>
<dbReference type="GO" id="GO:0005524">
    <property type="term" value="F:ATP binding"/>
    <property type="evidence" value="ECO:0007669"/>
    <property type="project" value="UniProtKB-KW"/>
</dbReference>
<evidence type="ECO:0000313" key="16">
    <source>
        <dbReference type="EMBL" id="VDN46778.1"/>
    </source>
</evidence>
<sequence length="1140" mass="132883">MGVRIVMNKLGSGKTEKLYKEIIEASITLPMDETILLIVPEQATLNVQHEMIRAHPNHCITNIEVLSFGRLSYRMVDELGVAGKALLSDVGKTMMIRKIIDTSKADYPFLSRHIQKKGYVNELRDLMSEFSRYGISEYDFESIVDQTDVEILKLKLKDCGKLYNTYKEQLLANYLSGETLFERLVEVAHESQWLKKATIIIDGFYGFTPIQYLLIEKLMYTAKELTLTLTGEASVLKGKPLDESHLYYESYYTYHALLQKIHEQRIHDYTEEAWIDEPAGDVNFIQHLRENLYQYPYDAFEVGPKGLHLAHASSMKKEVAYIRDSILKLVMEKDYTYNDIGVLAGDLNRYERLINEMLPEAGIPIYFDKKKPFASNDAVIFVMSIIKVFKSNFSYEAIFEYLKSDYVDYDQDLLDHLENYVIRYGIRGLSAWSKEWVYKVPDIHRKKETPQAIQLLSAINDLRDMIILPFVAVKHTKKQRVKDHLLHIYEILRHHEVESKIQNKADDYMSTYHYDEARTYNQVYKVLMTLFDQLALMSTEEKVDDGTFYNLMEAGIEQLELGLVPPRMDQVIIGDLTRSRMPRKKAIFAIGLNEGVVPMLKEGSGLLTDREREWMVEKGIKLAPTTIKNLYREQFYIYMALLNTSKSLYLSYTLMNEEGKASRPSHLIHMIKKICPLVRHYNIDQLYKDKIVINRPSVVFKQLLQKLQEDKDINIKGDMDVESILTWYRKEPEWSSRLEMALRGRKDHLLEDHLSDSHRLYGETLKNSVSRLEQFSKCPFAHFVTYGLKAHEREAYEITMPQLGLIFHKVIELISNRVQMRHLSWSDVSETMRKEWIEEFVMDLVGEETQRVFFDSNRNIFLLNRLKKILNRSIWAIAYQISQGDFRPQFTEWHFDGADYDVSSLNLELENHRKMILRGTIDRIDSYSNDTYTYITIIDYKSSSQDLDFGDVYHGLQLQLLVYLNAALQVQEKASDKKVIPAGLFYFKIDDPFIASLADYNEAHVEDGLLESMQLKGVALNDSDVIKKLDNLFVKASKVIPVSKNKDGQLSKASKVLELEDFDTLCGYVRDETQRIGNEIVNGNIEVKPYKKGEQSACDYCKYSGICRFDDKMPNFEYRRTDQEKDKDYLEMMKNHCQQD</sequence>
<evidence type="ECO:0000256" key="7">
    <source>
        <dbReference type="ARBA" id="ARBA00022806"/>
    </source>
</evidence>
<evidence type="ECO:0000259" key="14">
    <source>
        <dbReference type="Pfam" id="PF12705"/>
    </source>
</evidence>
<evidence type="ECO:0000256" key="12">
    <source>
        <dbReference type="ARBA" id="ARBA00023125"/>
    </source>
</evidence>
<dbReference type="EC" id="3.1.-.-" evidence="16"/>
<dbReference type="GO" id="GO:0000724">
    <property type="term" value="P:double-strand break repair via homologous recombination"/>
    <property type="evidence" value="ECO:0007669"/>
    <property type="project" value="InterPro"/>
</dbReference>
<accession>A0A3P7PD15</accession>
<evidence type="ECO:0000256" key="4">
    <source>
        <dbReference type="ARBA" id="ARBA00022741"/>
    </source>
</evidence>
<reference evidence="16 17" key="1">
    <citation type="submission" date="2018-09" db="EMBL/GenBank/DDBJ databases">
        <authorList>
            <person name="Postec A."/>
        </authorList>
    </citation>
    <scope>NUCLEOTIDE SEQUENCE [LARGE SCALE GENOMIC DNA]</scope>
    <source>
        <strain evidence="16">70B-A</strain>
    </source>
</reference>
<dbReference type="NCBIfam" id="TIGR02773">
    <property type="entry name" value="addB_Gpos"/>
    <property type="match status" value="1"/>
</dbReference>
<dbReference type="GO" id="GO:0003677">
    <property type="term" value="F:DNA binding"/>
    <property type="evidence" value="ECO:0007669"/>
    <property type="project" value="UniProtKB-KW"/>
</dbReference>
<dbReference type="Proteomes" id="UP000279029">
    <property type="component" value="Chromosome"/>
</dbReference>
<evidence type="ECO:0000313" key="17">
    <source>
        <dbReference type="Proteomes" id="UP000279029"/>
    </source>
</evidence>
<evidence type="ECO:0000259" key="15">
    <source>
        <dbReference type="Pfam" id="PF21445"/>
    </source>
</evidence>
<dbReference type="PANTHER" id="PTHR30591:SF1">
    <property type="entry name" value="RECBCD ENZYME SUBUNIT RECC"/>
    <property type="match status" value="1"/>
</dbReference>
<evidence type="ECO:0000256" key="10">
    <source>
        <dbReference type="ARBA" id="ARBA00023004"/>
    </source>
</evidence>
<dbReference type="GO" id="GO:0046872">
    <property type="term" value="F:metal ion binding"/>
    <property type="evidence" value="ECO:0007669"/>
    <property type="project" value="UniProtKB-KW"/>
</dbReference>
<dbReference type="RefSeq" id="WP_125136221.1">
    <property type="nucleotide sequence ID" value="NZ_LR130778.1"/>
</dbReference>